<name>A0A6A6BZG9_ZASCE</name>
<dbReference type="PANTHER" id="PTHR43433:SF10">
    <property type="entry name" value="AB HYDROLASE-1 DOMAIN-CONTAINING PROTEIN"/>
    <property type="match status" value="1"/>
</dbReference>
<dbReference type="GeneID" id="54562752"/>
<gene>
    <name evidence="1" type="ORF">M409DRAFT_29466</name>
</gene>
<evidence type="ECO:0000313" key="1">
    <source>
        <dbReference type="EMBL" id="KAF2160171.1"/>
    </source>
</evidence>
<dbReference type="EMBL" id="ML993629">
    <property type="protein sequence ID" value="KAF2160171.1"/>
    <property type="molecule type" value="Genomic_DNA"/>
</dbReference>
<dbReference type="AlphaFoldDB" id="A0A6A6BZG9"/>
<dbReference type="InterPro" id="IPR029058">
    <property type="entry name" value="AB_hydrolase_fold"/>
</dbReference>
<organism evidence="1 2">
    <name type="scientific">Zasmidium cellare ATCC 36951</name>
    <dbReference type="NCBI Taxonomy" id="1080233"/>
    <lineage>
        <taxon>Eukaryota</taxon>
        <taxon>Fungi</taxon>
        <taxon>Dikarya</taxon>
        <taxon>Ascomycota</taxon>
        <taxon>Pezizomycotina</taxon>
        <taxon>Dothideomycetes</taxon>
        <taxon>Dothideomycetidae</taxon>
        <taxon>Mycosphaerellales</taxon>
        <taxon>Mycosphaerellaceae</taxon>
        <taxon>Zasmidium</taxon>
    </lineage>
</organism>
<dbReference type="InterPro" id="IPR050471">
    <property type="entry name" value="AB_hydrolase"/>
</dbReference>
<dbReference type="Proteomes" id="UP000799537">
    <property type="component" value="Unassembled WGS sequence"/>
</dbReference>
<reference evidence="1" key="1">
    <citation type="journal article" date="2020" name="Stud. Mycol.">
        <title>101 Dothideomycetes genomes: a test case for predicting lifestyles and emergence of pathogens.</title>
        <authorList>
            <person name="Haridas S."/>
            <person name="Albert R."/>
            <person name="Binder M."/>
            <person name="Bloem J."/>
            <person name="Labutti K."/>
            <person name="Salamov A."/>
            <person name="Andreopoulos B."/>
            <person name="Baker S."/>
            <person name="Barry K."/>
            <person name="Bills G."/>
            <person name="Bluhm B."/>
            <person name="Cannon C."/>
            <person name="Castanera R."/>
            <person name="Culley D."/>
            <person name="Daum C."/>
            <person name="Ezra D."/>
            <person name="Gonzalez J."/>
            <person name="Henrissat B."/>
            <person name="Kuo A."/>
            <person name="Liang C."/>
            <person name="Lipzen A."/>
            <person name="Lutzoni F."/>
            <person name="Magnuson J."/>
            <person name="Mondo S."/>
            <person name="Nolan M."/>
            <person name="Ohm R."/>
            <person name="Pangilinan J."/>
            <person name="Park H.-J."/>
            <person name="Ramirez L."/>
            <person name="Alfaro M."/>
            <person name="Sun H."/>
            <person name="Tritt A."/>
            <person name="Yoshinaga Y."/>
            <person name="Zwiers L.-H."/>
            <person name="Turgeon B."/>
            <person name="Goodwin S."/>
            <person name="Spatafora J."/>
            <person name="Crous P."/>
            <person name="Grigoriev I."/>
        </authorList>
    </citation>
    <scope>NUCLEOTIDE SEQUENCE</scope>
    <source>
        <strain evidence="1">ATCC 36951</strain>
    </source>
</reference>
<dbReference type="RefSeq" id="XP_033661060.1">
    <property type="nucleotide sequence ID" value="XM_033809480.1"/>
</dbReference>
<dbReference type="PANTHER" id="PTHR43433">
    <property type="entry name" value="HYDROLASE, ALPHA/BETA FOLD FAMILY PROTEIN"/>
    <property type="match status" value="1"/>
</dbReference>
<dbReference type="OrthoDB" id="294702at2759"/>
<accession>A0A6A6BZG9</accession>
<dbReference type="SUPFAM" id="SSF53474">
    <property type="entry name" value="alpha/beta-Hydrolases"/>
    <property type="match status" value="1"/>
</dbReference>
<keyword evidence="2" id="KW-1185">Reference proteome</keyword>
<dbReference type="Gene3D" id="3.40.50.1820">
    <property type="entry name" value="alpha/beta hydrolase"/>
    <property type="match status" value="1"/>
</dbReference>
<evidence type="ECO:0000313" key="2">
    <source>
        <dbReference type="Proteomes" id="UP000799537"/>
    </source>
</evidence>
<sequence>MASAKQTKEADRQTEVIRKIAPRNFHQHLWLPQTPSHEKLRVTFATTSNFDDQSLPASLFVGPMFGSRYLAVLFDKLAQETGMRAIAVDRPGIGGSTPVPLEHRLDVWLETVTALLQHLDLKHVALFTHSAGTVYTLNTLYRLPQILDPESPFVAFIGPWVHSEHSKVALMSLVNKLPPSIFSAWSDISMFVNKNIAPATSWSGGVVSSIGSLFSGNKSDVDDNDETEAQAKYGVDKETAKDLEDIHFKYIMAESLKGANDEALLCSKARGTISWGACDDYMACIKTIAELQQQRLSKDPDAKKFRVRLHFAEDDIMIGKGGQKFFNECWQQSGIEEMVDVKSKEWPGSSHETVLVEFGKGALPSIFNDIKTGR</sequence>
<proteinExistence type="predicted"/>
<protein>
    <submittedName>
        <fullName evidence="1">Uncharacterized protein</fullName>
    </submittedName>
</protein>